<evidence type="ECO:0000313" key="4">
    <source>
        <dbReference type="EMBL" id="MEP0821191.1"/>
    </source>
</evidence>
<dbReference type="InterPro" id="IPR000160">
    <property type="entry name" value="GGDEF_dom"/>
</dbReference>
<dbReference type="SMART" id="SM00267">
    <property type="entry name" value="GGDEF"/>
    <property type="match status" value="1"/>
</dbReference>
<dbReference type="Proteomes" id="UP001464891">
    <property type="component" value="Unassembled WGS sequence"/>
</dbReference>
<proteinExistence type="predicted"/>
<accession>A0ABV0JHC5</accession>
<dbReference type="RefSeq" id="WP_190442229.1">
    <property type="nucleotide sequence ID" value="NZ_JAMPKM010000086.1"/>
</dbReference>
<dbReference type="SUPFAM" id="SSF52172">
    <property type="entry name" value="CheY-like"/>
    <property type="match status" value="1"/>
</dbReference>
<feature type="modified residue" description="4-aspartylphosphate" evidence="1">
    <location>
        <position position="64"/>
    </location>
</feature>
<feature type="domain" description="Response regulatory" evidence="2">
    <location>
        <begin position="15"/>
        <end position="134"/>
    </location>
</feature>
<dbReference type="Pfam" id="PF00072">
    <property type="entry name" value="Response_reg"/>
    <property type="match status" value="1"/>
</dbReference>
<evidence type="ECO:0000259" key="3">
    <source>
        <dbReference type="PROSITE" id="PS50887"/>
    </source>
</evidence>
<evidence type="ECO:0000259" key="2">
    <source>
        <dbReference type="PROSITE" id="PS50110"/>
    </source>
</evidence>
<dbReference type="InterPro" id="IPR011006">
    <property type="entry name" value="CheY-like_superfamily"/>
</dbReference>
<gene>
    <name evidence="4" type="ORF">NC998_29565</name>
</gene>
<dbReference type="PANTHER" id="PTHR45138:SF9">
    <property type="entry name" value="DIGUANYLATE CYCLASE DGCM-RELATED"/>
    <property type="match status" value="1"/>
</dbReference>
<dbReference type="SUPFAM" id="SSF55073">
    <property type="entry name" value="Nucleotide cyclase"/>
    <property type="match status" value="1"/>
</dbReference>
<evidence type="ECO:0000256" key="1">
    <source>
        <dbReference type="PROSITE-ProRule" id="PRU00169"/>
    </source>
</evidence>
<reference evidence="4 5" key="1">
    <citation type="submission" date="2022-04" db="EMBL/GenBank/DDBJ databases">
        <title>Positive selection, recombination, and allopatry shape intraspecific diversity of widespread and dominant cyanobacteria.</title>
        <authorList>
            <person name="Wei J."/>
            <person name="Shu W."/>
            <person name="Hu C."/>
        </authorList>
    </citation>
    <scope>NUCLEOTIDE SEQUENCE [LARGE SCALE GENOMIC DNA]</scope>
    <source>
        <strain evidence="4 5">GB2-A4</strain>
    </source>
</reference>
<protein>
    <submittedName>
        <fullName evidence="4">PleD family two-component system response regulator</fullName>
    </submittedName>
</protein>
<dbReference type="InterPro" id="IPR043128">
    <property type="entry name" value="Rev_trsase/Diguanyl_cyclase"/>
</dbReference>
<name>A0ABV0JHC5_9CYAN</name>
<dbReference type="PROSITE" id="PS50887">
    <property type="entry name" value="GGDEF"/>
    <property type="match status" value="1"/>
</dbReference>
<keyword evidence="1" id="KW-0597">Phosphoprotein</keyword>
<dbReference type="Gene3D" id="3.40.50.2300">
    <property type="match status" value="1"/>
</dbReference>
<dbReference type="Pfam" id="PF00990">
    <property type="entry name" value="GGDEF"/>
    <property type="match status" value="1"/>
</dbReference>
<feature type="domain" description="GGDEF" evidence="3">
    <location>
        <begin position="191"/>
        <end position="328"/>
    </location>
</feature>
<dbReference type="PANTHER" id="PTHR45138">
    <property type="entry name" value="REGULATORY COMPONENTS OF SENSORY TRANSDUCTION SYSTEM"/>
    <property type="match status" value="1"/>
</dbReference>
<keyword evidence="5" id="KW-1185">Reference proteome</keyword>
<dbReference type="InterPro" id="IPR050469">
    <property type="entry name" value="Diguanylate_Cyclase"/>
</dbReference>
<dbReference type="Gene3D" id="3.30.70.270">
    <property type="match status" value="1"/>
</dbReference>
<dbReference type="InterPro" id="IPR029787">
    <property type="entry name" value="Nucleotide_cyclase"/>
</dbReference>
<dbReference type="CDD" id="cd17574">
    <property type="entry name" value="REC_OmpR"/>
    <property type="match status" value="1"/>
</dbReference>
<dbReference type="InterPro" id="IPR001789">
    <property type="entry name" value="Sig_transdc_resp-reg_receiver"/>
</dbReference>
<organism evidence="4 5">
    <name type="scientific">Trichocoleus desertorum GB2-A4</name>
    <dbReference type="NCBI Taxonomy" id="2933944"/>
    <lineage>
        <taxon>Bacteria</taxon>
        <taxon>Bacillati</taxon>
        <taxon>Cyanobacteriota</taxon>
        <taxon>Cyanophyceae</taxon>
        <taxon>Leptolyngbyales</taxon>
        <taxon>Trichocoleusaceae</taxon>
        <taxon>Trichocoleus</taxon>
    </lineage>
</organism>
<dbReference type="CDD" id="cd01949">
    <property type="entry name" value="GGDEF"/>
    <property type="match status" value="1"/>
</dbReference>
<dbReference type="PROSITE" id="PS50110">
    <property type="entry name" value="RESPONSE_REGULATORY"/>
    <property type="match status" value="1"/>
</dbReference>
<dbReference type="SMART" id="SM00448">
    <property type="entry name" value="REC"/>
    <property type="match status" value="1"/>
</dbReference>
<sequence length="336" mass="37563">MLTPETNSTETAPPLVLIVDDDPLMRLQLKRAMKQLGYRVAEATDGTQGLDLYLQLHPDLVVLDALMPVMDGFTCCTQLQALPSADRVEPDPVLMITALEDEASVDRAFAAGAADYVTKPIHWAVLNQRVRRLIRQAQLQQQQALLQQQLQEANFALQHLATTDSLTGLANRRRFDEYFAQEWRRMAREQQPLSLLLCDVDFFKLYNDTYGHQAGDSCLQEVAKALNRMMKRSSDLAARYGSEEFAVILSNTDESGALFIAEAICTSIRELKIAHSRSKIGEHVTLSLGVATIVPLMQASLELFFTAADAALYRAKAEGRDRYCIQSSASFSSWWS</sequence>
<evidence type="ECO:0000313" key="5">
    <source>
        <dbReference type="Proteomes" id="UP001464891"/>
    </source>
</evidence>
<dbReference type="EMBL" id="JAMPKM010000086">
    <property type="protein sequence ID" value="MEP0821191.1"/>
    <property type="molecule type" value="Genomic_DNA"/>
</dbReference>
<comment type="caution">
    <text evidence="4">The sequence shown here is derived from an EMBL/GenBank/DDBJ whole genome shotgun (WGS) entry which is preliminary data.</text>
</comment>
<dbReference type="NCBIfam" id="TIGR00254">
    <property type="entry name" value="GGDEF"/>
    <property type="match status" value="1"/>
</dbReference>